<dbReference type="SUPFAM" id="SSF53448">
    <property type="entry name" value="Nucleotide-diphospho-sugar transferases"/>
    <property type="match status" value="1"/>
</dbReference>
<dbReference type="CDD" id="cd00761">
    <property type="entry name" value="Glyco_tranf_GTA_type"/>
    <property type="match status" value="1"/>
</dbReference>
<evidence type="ECO:0000313" key="2">
    <source>
        <dbReference type="EMBL" id="SFV27647.1"/>
    </source>
</evidence>
<evidence type="ECO:0000259" key="1">
    <source>
        <dbReference type="Pfam" id="PF00535"/>
    </source>
</evidence>
<dbReference type="Pfam" id="PF00535">
    <property type="entry name" value="Glycos_transf_2"/>
    <property type="match status" value="1"/>
</dbReference>
<protein>
    <submittedName>
        <fullName evidence="2">Glycosyl transferase family 2</fullName>
    </submittedName>
</protein>
<dbReference type="PANTHER" id="PTHR43685:SF2">
    <property type="entry name" value="GLYCOSYLTRANSFERASE 2-LIKE DOMAIN-CONTAINING PROTEIN"/>
    <property type="match status" value="1"/>
</dbReference>
<name>A0A1I7MZ01_9HYPH</name>
<evidence type="ECO:0000313" key="3">
    <source>
        <dbReference type="Proteomes" id="UP000199074"/>
    </source>
</evidence>
<keyword evidence="2" id="KW-0808">Transferase</keyword>
<dbReference type="Proteomes" id="UP000199074">
    <property type="component" value="Unassembled WGS sequence"/>
</dbReference>
<keyword evidence="3" id="KW-1185">Reference proteome</keyword>
<accession>A0A1I7MZ01</accession>
<gene>
    <name evidence="2" type="ORF">SAMN05216456_0328</name>
</gene>
<dbReference type="OrthoDB" id="5291101at2"/>
<dbReference type="InterPro" id="IPR050834">
    <property type="entry name" value="Glycosyltransf_2"/>
</dbReference>
<dbReference type="InterPro" id="IPR029044">
    <property type="entry name" value="Nucleotide-diphossugar_trans"/>
</dbReference>
<dbReference type="STRING" id="429728.SAMN05216456_0328"/>
<dbReference type="AlphaFoldDB" id="A0A1I7MZ01"/>
<dbReference type="EMBL" id="FPCK01000001">
    <property type="protein sequence ID" value="SFV27647.1"/>
    <property type="molecule type" value="Genomic_DNA"/>
</dbReference>
<dbReference type="GO" id="GO:0016740">
    <property type="term" value="F:transferase activity"/>
    <property type="evidence" value="ECO:0007669"/>
    <property type="project" value="UniProtKB-KW"/>
</dbReference>
<feature type="domain" description="Glycosyltransferase 2-like" evidence="1">
    <location>
        <begin position="29"/>
        <end position="150"/>
    </location>
</feature>
<organism evidence="2 3">
    <name type="scientific">Devosia crocina</name>
    <dbReference type="NCBI Taxonomy" id="429728"/>
    <lineage>
        <taxon>Bacteria</taxon>
        <taxon>Pseudomonadati</taxon>
        <taxon>Pseudomonadota</taxon>
        <taxon>Alphaproteobacteria</taxon>
        <taxon>Hyphomicrobiales</taxon>
        <taxon>Devosiaceae</taxon>
        <taxon>Devosia</taxon>
    </lineage>
</organism>
<sequence length="368" mass="41283">MLSPHSIRKQTLWRHPPLHRNGAAEARVTVVIPCYNYGRYLSACVRSALDQEGVRVDLVIVDDASTDDSAEVAARLAASNDRVKLIRNDKNSGPVSTFNRGLEHARGEFLVRLDADDLLTPGSLARAVTVARQLPSVGLIYGHPLHFTADRLPCARSKVTAWTVWPGLEWLGDRCRSGYNVITSPEAVMRMSVVERVGGQQPLAHTHDMEMWLRIAAFSDVAYIHGVDQAWHREHSASLSARKVDGYRDLVERHLAFETLFRGVAGGNPRVAKLRAVAMTAIARSALQSAIHCLDHGQANSPQMQRFLEVANQTGSDLTELPEWRALMRRFSRDPQSLARDPAILLERIMRRLSDTLKWRRWHRSGVF</sequence>
<dbReference type="PANTHER" id="PTHR43685">
    <property type="entry name" value="GLYCOSYLTRANSFERASE"/>
    <property type="match status" value="1"/>
</dbReference>
<reference evidence="2 3" key="1">
    <citation type="submission" date="2016-10" db="EMBL/GenBank/DDBJ databases">
        <authorList>
            <person name="de Groot N.N."/>
        </authorList>
    </citation>
    <scope>NUCLEOTIDE SEQUENCE [LARGE SCALE GENOMIC DNA]</scope>
    <source>
        <strain evidence="2 3">IPL20</strain>
    </source>
</reference>
<dbReference type="InterPro" id="IPR001173">
    <property type="entry name" value="Glyco_trans_2-like"/>
</dbReference>
<dbReference type="Gene3D" id="3.90.550.10">
    <property type="entry name" value="Spore Coat Polysaccharide Biosynthesis Protein SpsA, Chain A"/>
    <property type="match status" value="1"/>
</dbReference>
<proteinExistence type="predicted"/>